<protein>
    <submittedName>
        <fullName evidence="1">Uncharacterized protein</fullName>
    </submittedName>
</protein>
<evidence type="ECO:0000313" key="1">
    <source>
        <dbReference type="EMBL" id="MCW7752734.1"/>
    </source>
</evidence>
<organism evidence="1 2">
    <name type="scientific">Desulfobotulus pelophilus</name>
    <dbReference type="NCBI Taxonomy" id="2823377"/>
    <lineage>
        <taxon>Bacteria</taxon>
        <taxon>Pseudomonadati</taxon>
        <taxon>Thermodesulfobacteriota</taxon>
        <taxon>Desulfobacteria</taxon>
        <taxon>Desulfobacterales</taxon>
        <taxon>Desulfobacteraceae</taxon>
        <taxon>Desulfobotulus</taxon>
    </lineage>
</organism>
<comment type="caution">
    <text evidence="1">The sequence shown here is derived from an EMBL/GenBank/DDBJ whole genome shotgun (WGS) entry which is preliminary data.</text>
</comment>
<dbReference type="RefSeq" id="WP_265423595.1">
    <property type="nucleotide sequence ID" value="NZ_JAPFPW010000001.1"/>
</dbReference>
<evidence type="ECO:0000313" key="2">
    <source>
        <dbReference type="Proteomes" id="UP001209681"/>
    </source>
</evidence>
<dbReference type="EMBL" id="JAPFPW010000001">
    <property type="protein sequence ID" value="MCW7752734.1"/>
    <property type="molecule type" value="Genomic_DNA"/>
</dbReference>
<gene>
    <name evidence="1" type="ORF">OOT00_01885</name>
</gene>
<sequence>MVRSLDVQPENILRYFARQKDVQPCTGRANLREAPQGMHQIQRPWFNPARIGISDMIQVAPGKTIFLCEIKPNTPIPGRILRAVWMGLICSPCIIKTAE</sequence>
<dbReference type="Proteomes" id="UP001209681">
    <property type="component" value="Unassembled WGS sequence"/>
</dbReference>
<name>A0ABT3N5K0_9BACT</name>
<reference evidence="1 2" key="1">
    <citation type="submission" date="2022-11" db="EMBL/GenBank/DDBJ databases">
        <title>Desulfobotulus tamanensis H1 sp. nov. - anaerobic, alkaliphilic, sulphate reducing bacterium isolated from terrestrial mud volcano.</title>
        <authorList>
            <person name="Frolova A."/>
            <person name="Merkel A.Y."/>
            <person name="Slobodkin A.I."/>
        </authorList>
    </citation>
    <scope>NUCLEOTIDE SEQUENCE [LARGE SCALE GENOMIC DNA]</scope>
    <source>
        <strain evidence="1 2">H1</strain>
    </source>
</reference>
<proteinExistence type="predicted"/>
<accession>A0ABT3N5K0</accession>
<keyword evidence="2" id="KW-1185">Reference proteome</keyword>